<dbReference type="OrthoDB" id="10338585at2759"/>
<sequence>MSNNNSKGWKDVNQDSFRFYDPSTNAFISSAPESVPAFLSASSLAYDTDMDNDLLWPEEQEGQQLGPEKVDAARQRVAPQATSWAEEVARVREAVGIDAQNPIIERQLSYLRSRPSRGVDWMRDASEWNRKVVSDYRDSRPSVNLTNVDVTQLRFWNDRARLAAWAISCGNLGISVPDTVMARMNESNADFNDSLSELNIEGFPNLRPNDLTEVMPIRAMIVSVDLNQGTLRDIQEGALEVVTEQQLEETRVANATIRRLYYQEGWADLNPEFQTLVGSWSESLEALRSAGITGLPPAL</sequence>
<organism evidence="1 2">
    <name type="scientific">Cryptococcus wingfieldii CBS 7118</name>
    <dbReference type="NCBI Taxonomy" id="1295528"/>
    <lineage>
        <taxon>Eukaryota</taxon>
        <taxon>Fungi</taxon>
        <taxon>Dikarya</taxon>
        <taxon>Basidiomycota</taxon>
        <taxon>Agaricomycotina</taxon>
        <taxon>Tremellomycetes</taxon>
        <taxon>Tremellales</taxon>
        <taxon>Cryptococcaceae</taxon>
        <taxon>Cryptococcus</taxon>
    </lineage>
</organism>
<evidence type="ECO:0000313" key="2">
    <source>
        <dbReference type="Proteomes" id="UP000094819"/>
    </source>
</evidence>
<keyword evidence="2" id="KW-1185">Reference proteome</keyword>
<comment type="caution">
    <text evidence="1">The sequence shown here is derived from an EMBL/GenBank/DDBJ whole genome shotgun (WGS) entry which is preliminary data.</text>
</comment>
<dbReference type="AlphaFoldDB" id="A0A1E3HLU2"/>
<accession>A0A1E3HLU2</accession>
<proteinExistence type="predicted"/>
<dbReference type="Proteomes" id="UP000094819">
    <property type="component" value="Unassembled WGS sequence"/>
</dbReference>
<protein>
    <submittedName>
        <fullName evidence="1">Uncharacterized protein</fullName>
    </submittedName>
</protein>
<name>A0A1E3HLU2_9TREE</name>
<dbReference type="GeneID" id="30197306"/>
<reference evidence="1 2" key="1">
    <citation type="submission" date="2016-06" db="EMBL/GenBank/DDBJ databases">
        <title>Evolution of pathogenesis and genome organization in the Tremellales.</title>
        <authorList>
            <person name="Cuomo C."/>
            <person name="Litvintseva A."/>
            <person name="Heitman J."/>
            <person name="Chen Y."/>
            <person name="Sun S."/>
            <person name="Springer D."/>
            <person name="Dromer F."/>
            <person name="Young S."/>
            <person name="Zeng Q."/>
            <person name="Chapman S."/>
            <person name="Gujja S."/>
            <person name="Saif S."/>
            <person name="Birren B."/>
        </authorList>
    </citation>
    <scope>NUCLEOTIDE SEQUENCE [LARGE SCALE GENOMIC DNA]</scope>
    <source>
        <strain evidence="1 2">CBS 7118</strain>
    </source>
</reference>
<dbReference type="EMBL" id="AWGH01000052">
    <property type="protein sequence ID" value="ODN76411.1"/>
    <property type="molecule type" value="Genomic_DNA"/>
</dbReference>
<evidence type="ECO:0000313" key="1">
    <source>
        <dbReference type="EMBL" id="ODN76411.1"/>
    </source>
</evidence>
<dbReference type="RefSeq" id="XP_019027968.1">
    <property type="nucleotide sequence ID" value="XM_019180067.1"/>
</dbReference>
<gene>
    <name evidence="1" type="ORF">L198_08095</name>
</gene>